<accession>A0A1N6FFZ0</accession>
<sequence length="288" mass="32790">MIPLLLDPALWVGLLAGWAIFASVQRLYARFGRRGEKTGERSTDPPRGINLVDVREGLYQHGPPADTPVQWAIALSALDCERERFYHDRLDLLPPDARQAARFMARFASRHEINSPAAWTMRLRWLREGGHRRDIALIRALMSRLARGEQTHDAGSTGDWLSAFSHTYGPLRGMREQQFRALREQPDRWRQMNGLAYDASRMVLYYRAGCRLGYVAEAEARTRIEEVAQEVAMHYADWQDFETDLLLTAGFVEDNAASAQTAALRLRAAGNAPWQVLTWPVMREPTVS</sequence>
<name>A0A1N6FFZ0_9BURK</name>
<keyword evidence="3" id="KW-1185">Reference proteome</keyword>
<evidence type="ECO:0000313" key="2">
    <source>
        <dbReference type="EMBL" id="SIN94134.1"/>
    </source>
</evidence>
<reference evidence="2 3" key="1">
    <citation type="submission" date="2016-11" db="EMBL/GenBank/DDBJ databases">
        <authorList>
            <person name="Jaros S."/>
            <person name="Januszkiewicz K."/>
            <person name="Wedrychowicz H."/>
        </authorList>
    </citation>
    <scope>NUCLEOTIDE SEQUENCE [LARGE SCALE GENOMIC DNA]</scope>
    <source>
        <strain evidence="2 3">GAS95</strain>
    </source>
</reference>
<proteinExistence type="predicted"/>
<gene>
    <name evidence="2" type="ORF">SAMN05444165_0177</name>
</gene>
<protein>
    <recommendedName>
        <fullName evidence="1">DUF1266 domain-containing protein</fullName>
    </recommendedName>
</protein>
<dbReference type="Pfam" id="PF06889">
    <property type="entry name" value="DUF1266"/>
    <property type="match status" value="1"/>
</dbReference>
<dbReference type="Proteomes" id="UP000185151">
    <property type="component" value="Unassembled WGS sequence"/>
</dbReference>
<organism evidence="2 3">
    <name type="scientific">Paraburkholderia phenazinium</name>
    <dbReference type="NCBI Taxonomy" id="60549"/>
    <lineage>
        <taxon>Bacteria</taxon>
        <taxon>Pseudomonadati</taxon>
        <taxon>Pseudomonadota</taxon>
        <taxon>Betaproteobacteria</taxon>
        <taxon>Burkholderiales</taxon>
        <taxon>Burkholderiaceae</taxon>
        <taxon>Paraburkholderia</taxon>
    </lineage>
</organism>
<evidence type="ECO:0000313" key="3">
    <source>
        <dbReference type="Proteomes" id="UP000185151"/>
    </source>
</evidence>
<dbReference type="AlphaFoldDB" id="A0A1N6FFZ0"/>
<feature type="domain" description="DUF1266" evidence="1">
    <location>
        <begin position="110"/>
        <end position="279"/>
    </location>
</feature>
<dbReference type="InterPro" id="IPR009677">
    <property type="entry name" value="DUF1266"/>
</dbReference>
<dbReference type="EMBL" id="FSRU01000001">
    <property type="protein sequence ID" value="SIN94134.1"/>
    <property type="molecule type" value="Genomic_DNA"/>
</dbReference>
<evidence type="ECO:0000259" key="1">
    <source>
        <dbReference type="Pfam" id="PF06889"/>
    </source>
</evidence>